<dbReference type="InterPro" id="IPR003374">
    <property type="entry name" value="ApbE-like_sf"/>
</dbReference>
<evidence type="ECO:0000256" key="9">
    <source>
        <dbReference type="ARBA" id="ARBA00031306"/>
    </source>
</evidence>
<evidence type="ECO:0000256" key="10">
    <source>
        <dbReference type="ARBA" id="ARBA00048540"/>
    </source>
</evidence>
<dbReference type="EC" id="2.7.1.180" evidence="2 11"/>
<dbReference type="SUPFAM" id="SSF143631">
    <property type="entry name" value="ApbE-like"/>
    <property type="match status" value="1"/>
</dbReference>
<reference evidence="13 14" key="1">
    <citation type="submission" date="2021-10" db="EMBL/GenBank/DDBJ databases">
        <title>Lutispora strain m25 sp. nov., a thermophilic, non-spore-forming bacterium isolated from a lab-scale methanogenic bioreactor digesting anaerobic sludge.</title>
        <authorList>
            <person name="El Houari A."/>
            <person name="Mcdonald J."/>
        </authorList>
    </citation>
    <scope>NUCLEOTIDE SEQUENCE [LARGE SCALE GENOMIC DNA]</scope>
    <source>
        <strain evidence="14">m25</strain>
    </source>
</reference>
<keyword evidence="4 11" id="KW-0285">Flavoprotein</keyword>
<keyword evidence="5 11" id="KW-0808">Transferase</keyword>
<keyword evidence="12" id="KW-0997">Cell inner membrane</keyword>
<keyword evidence="14" id="KW-1185">Reference proteome</keyword>
<keyword evidence="7 11" id="KW-0274">FAD</keyword>
<dbReference type="GO" id="GO:0016740">
    <property type="term" value="F:transferase activity"/>
    <property type="evidence" value="ECO:0007669"/>
    <property type="project" value="UniProtKB-KW"/>
</dbReference>
<proteinExistence type="inferred from homology"/>
<dbReference type="Proteomes" id="UP001651880">
    <property type="component" value="Unassembled WGS sequence"/>
</dbReference>
<sequence length="349" mass="38697">MRLRNHRLVKIILIFSLTASLLIGCSPKEQAKAPLTKSNYLLGTLIEITLYDHQDEKTIDAAFDRIREIETKMTINSENPSQITKLNDASGSHEVELSEDTFYVLEKGKYYSEISGGEFDITIGPIVKLWNIGTEYAAIPDPQILADSLKLVDYNKLTLNKDKLTAKLEAEAMKVDLGAIAKGYAADEVASILRDHGVKHAIINLGGNILTMGSNVSGNPWKIGIQDPYHPRNDYIGIVNVTDKTVVTSGIYERYFEQDGKRYHHILEPKTGYPADNGLAGVSIIADKSIDGDGLSTSVFVLGLEKGMKLIESLDNVEALFITTDKKIYMTKGFKAVFTQTNNEYKVME</sequence>
<keyword evidence="12" id="KW-0472">Membrane</keyword>
<comment type="catalytic activity">
    <reaction evidence="10 11 12">
        <text>L-threonyl-[protein] + FAD = FMN-L-threonyl-[protein] + AMP + H(+)</text>
        <dbReference type="Rhea" id="RHEA:36847"/>
        <dbReference type="Rhea" id="RHEA-COMP:11060"/>
        <dbReference type="Rhea" id="RHEA-COMP:11061"/>
        <dbReference type="ChEBI" id="CHEBI:15378"/>
        <dbReference type="ChEBI" id="CHEBI:30013"/>
        <dbReference type="ChEBI" id="CHEBI:57692"/>
        <dbReference type="ChEBI" id="CHEBI:74257"/>
        <dbReference type="ChEBI" id="CHEBI:456215"/>
        <dbReference type="EC" id="2.7.1.180"/>
    </reaction>
</comment>
<evidence type="ECO:0000256" key="5">
    <source>
        <dbReference type="ARBA" id="ARBA00022679"/>
    </source>
</evidence>
<dbReference type="PIRSF" id="PIRSF006268">
    <property type="entry name" value="ApbE"/>
    <property type="match status" value="1"/>
</dbReference>
<comment type="function">
    <text evidence="12">Flavin transferase that catalyzes the transfer of the FMN moiety of FAD and its covalent binding to the hydroxyl group of a threonine residue in a target flavoprotein.</text>
</comment>
<comment type="subcellular location">
    <subcellularLocation>
        <location evidence="12">Cell inner membrane</location>
        <topology evidence="12">Lipid-anchor</topology>
        <orientation evidence="12">Periplasmic side</orientation>
    </subcellularLocation>
</comment>
<accession>A0ABT1NN57</accession>
<keyword evidence="12" id="KW-1003">Cell membrane</keyword>
<evidence type="ECO:0000256" key="7">
    <source>
        <dbReference type="ARBA" id="ARBA00022827"/>
    </source>
</evidence>
<evidence type="ECO:0000256" key="12">
    <source>
        <dbReference type="RuleBase" id="RU363002"/>
    </source>
</evidence>
<evidence type="ECO:0000256" key="6">
    <source>
        <dbReference type="ARBA" id="ARBA00022723"/>
    </source>
</evidence>
<evidence type="ECO:0000256" key="11">
    <source>
        <dbReference type="PIRNR" id="PIRNR006268"/>
    </source>
</evidence>
<keyword evidence="8 11" id="KW-0460">Magnesium</keyword>
<organism evidence="13 14">
    <name type="scientific">Lutispora saccharofermentans</name>
    <dbReference type="NCBI Taxonomy" id="3024236"/>
    <lineage>
        <taxon>Bacteria</taxon>
        <taxon>Bacillati</taxon>
        <taxon>Bacillota</taxon>
        <taxon>Clostridia</taxon>
        <taxon>Lutisporales</taxon>
        <taxon>Lutisporaceae</taxon>
        <taxon>Lutispora</taxon>
    </lineage>
</organism>
<comment type="similarity">
    <text evidence="11 12">Belongs to the ApbE family.</text>
</comment>
<protein>
    <recommendedName>
        <fullName evidence="3 11">FAD:protein FMN transferase</fullName>
        <ecNumber evidence="2 11">2.7.1.180</ecNumber>
    </recommendedName>
    <alternativeName>
        <fullName evidence="9 11">Flavin transferase</fullName>
    </alternativeName>
</protein>
<evidence type="ECO:0000313" key="14">
    <source>
        <dbReference type="Proteomes" id="UP001651880"/>
    </source>
</evidence>
<evidence type="ECO:0000256" key="1">
    <source>
        <dbReference type="ARBA" id="ARBA00001946"/>
    </source>
</evidence>
<dbReference type="InterPro" id="IPR024932">
    <property type="entry name" value="ApbE"/>
</dbReference>
<evidence type="ECO:0000256" key="8">
    <source>
        <dbReference type="ARBA" id="ARBA00022842"/>
    </source>
</evidence>
<comment type="caution">
    <text evidence="13">The sequence shown here is derived from an EMBL/GenBank/DDBJ whole genome shotgun (WGS) entry which is preliminary data.</text>
</comment>
<keyword evidence="12" id="KW-0449">Lipoprotein</keyword>
<gene>
    <name evidence="13" type="ORF">LJD61_18680</name>
</gene>
<evidence type="ECO:0000256" key="2">
    <source>
        <dbReference type="ARBA" id="ARBA00011955"/>
    </source>
</evidence>
<dbReference type="RefSeq" id="WP_255229091.1">
    <property type="nucleotide sequence ID" value="NZ_JAJEKE010000024.1"/>
</dbReference>
<evidence type="ECO:0000313" key="13">
    <source>
        <dbReference type="EMBL" id="MCQ1531543.1"/>
    </source>
</evidence>
<dbReference type="EMBL" id="JAJEKE010000024">
    <property type="protein sequence ID" value="MCQ1531543.1"/>
    <property type="molecule type" value="Genomic_DNA"/>
</dbReference>
<dbReference type="Gene3D" id="3.10.520.10">
    <property type="entry name" value="ApbE-like domains"/>
    <property type="match status" value="1"/>
</dbReference>
<dbReference type="PANTHER" id="PTHR30040">
    <property type="entry name" value="THIAMINE BIOSYNTHESIS LIPOPROTEIN APBE"/>
    <property type="match status" value="1"/>
</dbReference>
<dbReference type="PROSITE" id="PS51257">
    <property type="entry name" value="PROKAR_LIPOPROTEIN"/>
    <property type="match status" value="1"/>
</dbReference>
<comment type="cofactor">
    <cofactor evidence="1 12">
        <name>Mg(2+)</name>
        <dbReference type="ChEBI" id="CHEBI:18420"/>
    </cofactor>
</comment>
<evidence type="ECO:0000256" key="4">
    <source>
        <dbReference type="ARBA" id="ARBA00022630"/>
    </source>
</evidence>
<evidence type="ECO:0000256" key="3">
    <source>
        <dbReference type="ARBA" id="ARBA00016337"/>
    </source>
</evidence>
<dbReference type="Pfam" id="PF02424">
    <property type="entry name" value="ApbE"/>
    <property type="match status" value="1"/>
</dbReference>
<dbReference type="PANTHER" id="PTHR30040:SF2">
    <property type="entry name" value="FAD:PROTEIN FMN TRANSFERASE"/>
    <property type="match status" value="1"/>
</dbReference>
<name>A0ABT1NN57_9FIRM</name>
<keyword evidence="6 11" id="KW-0479">Metal-binding</keyword>